<dbReference type="SUPFAM" id="SSF47113">
    <property type="entry name" value="Histone-fold"/>
    <property type="match status" value="1"/>
</dbReference>
<evidence type="ECO:0000256" key="4">
    <source>
        <dbReference type="ARBA" id="ARBA00023242"/>
    </source>
</evidence>
<dbReference type="SMART" id="SM00428">
    <property type="entry name" value="H3"/>
    <property type="match status" value="1"/>
</dbReference>
<keyword evidence="8" id="KW-1185">Reference proteome</keyword>
<keyword evidence="4" id="KW-0539">Nucleus</keyword>
<dbReference type="InterPro" id="IPR000164">
    <property type="entry name" value="Histone_H3/CENP-A"/>
</dbReference>
<evidence type="ECO:0000256" key="1">
    <source>
        <dbReference type="ARBA" id="ARBA00004123"/>
    </source>
</evidence>
<comment type="subcellular location">
    <subcellularLocation>
        <location evidence="1">Nucleus</location>
    </subcellularLocation>
</comment>
<dbReference type="PANTHER" id="PTHR45810">
    <property type="entry name" value="HISTONE H3.2"/>
    <property type="match status" value="1"/>
</dbReference>
<protein>
    <submittedName>
        <fullName evidence="7">Histone H3-like centromeric protein CSE4</fullName>
    </submittedName>
</protein>
<sequence length="177" mass="20349">MARSKVTSPRRRIEYGAGYGRSPGSRDSRSVDRRRGLAPPSSDLRFSREHGHASSRRPSYHAPAQTRGVRPSQSERRHRFRPGVKALREIRRYQGTTDLLIPKLPFARLVRECTQRYEIPGEMYRYTSEALQAIQCAAEAYLVGLFEDAYLCSLHANRVTLMPKDLHLARRIRGRDV</sequence>
<dbReference type="Pfam" id="PF00125">
    <property type="entry name" value="Histone"/>
    <property type="match status" value="1"/>
</dbReference>
<reference evidence="7 8" key="1">
    <citation type="journal article" date="2020" name="bioRxiv">
        <title>Metabolic contributions of an alphaproteobacterial endosymbiont in the apicomplexan Cardiosporidium cionae.</title>
        <authorList>
            <person name="Hunter E.S."/>
            <person name="Paight C.J."/>
            <person name="Lane C.E."/>
        </authorList>
    </citation>
    <scope>NUCLEOTIDE SEQUENCE [LARGE SCALE GENOMIC DNA]</scope>
    <source>
        <strain evidence="7">ESH_2018</strain>
    </source>
</reference>
<proteinExistence type="inferred from homology"/>
<dbReference type="Gene3D" id="1.10.20.10">
    <property type="entry name" value="Histone, subunit A"/>
    <property type="match status" value="1"/>
</dbReference>
<name>A0ABQ7JD74_9APIC</name>
<organism evidence="7 8">
    <name type="scientific">Cardiosporidium cionae</name>
    <dbReference type="NCBI Taxonomy" id="476202"/>
    <lineage>
        <taxon>Eukaryota</taxon>
        <taxon>Sar</taxon>
        <taxon>Alveolata</taxon>
        <taxon>Apicomplexa</taxon>
        <taxon>Aconoidasida</taxon>
        <taxon>Nephromycida</taxon>
        <taxon>Cardiosporidium</taxon>
    </lineage>
</organism>
<evidence type="ECO:0000256" key="5">
    <source>
        <dbReference type="SAM" id="MobiDB-lite"/>
    </source>
</evidence>
<dbReference type="Proteomes" id="UP000823046">
    <property type="component" value="Unassembled WGS sequence"/>
</dbReference>
<dbReference type="CDD" id="cd22911">
    <property type="entry name" value="HFD_H3"/>
    <property type="match status" value="1"/>
</dbReference>
<feature type="domain" description="Core Histone H2A/H2B/H3" evidence="6">
    <location>
        <begin position="82"/>
        <end position="172"/>
    </location>
</feature>
<evidence type="ECO:0000313" key="7">
    <source>
        <dbReference type="EMBL" id="KAF8821945.1"/>
    </source>
</evidence>
<feature type="compositionally biased region" description="Basic and acidic residues" evidence="5">
    <location>
        <begin position="24"/>
        <end position="35"/>
    </location>
</feature>
<feature type="region of interest" description="Disordered" evidence="5">
    <location>
        <begin position="1"/>
        <end position="79"/>
    </location>
</feature>
<keyword evidence="3" id="KW-0238">DNA-binding</keyword>
<gene>
    <name evidence="7" type="primary">CenH3</name>
    <name evidence="7" type="ORF">IE077_001326</name>
</gene>
<dbReference type="InterPro" id="IPR009072">
    <property type="entry name" value="Histone-fold"/>
</dbReference>
<accession>A0ABQ7JD74</accession>
<evidence type="ECO:0000256" key="3">
    <source>
        <dbReference type="ARBA" id="ARBA00023125"/>
    </source>
</evidence>
<evidence type="ECO:0000256" key="2">
    <source>
        <dbReference type="ARBA" id="ARBA00010343"/>
    </source>
</evidence>
<dbReference type="EMBL" id="JADAQX010000106">
    <property type="protein sequence ID" value="KAF8821945.1"/>
    <property type="molecule type" value="Genomic_DNA"/>
</dbReference>
<evidence type="ECO:0000259" key="6">
    <source>
        <dbReference type="Pfam" id="PF00125"/>
    </source>
</evidence>
<evidence type="ECO:0000313" key="8">
    <source>
        <dbReference type="Proteomes" id="UP000823046"/>
    </source>
</evidence>
<comment type="caution">
    <text evidence="7">The sequence shown here is derived from an EMBL/GenBank/DDBJ whole genome shotgun (WGS) entry which is preliminary data.</text>
</comment>
<dbReference type="InterPro" id="IPR007125">
    <property type="entry name" value="H2A/H2B/H3"/>
</dbReference>
<comment type="similarity">
    <text evidence="2">Belongs to the histone H3 family.</text>
</comment>